<comment type="similarity">
    <text evidence="1">Belongs to the SS18 family.</text>
</comment>
<accession>A0A0R3UK13</accession>
<dbReference type="InterPro" id="IPR007726">
    <property type="entry name" value="SS18_N"/>
</dbReference>
<evidence type="ECO:0000313" key="5">
    <source>
        <dbReference type="WBParaSite" id="MCU_004681-RA"/>
    </source>
</evidence>
<dbReference type="AlphaFoldDB" id="A0A0R3UK13"/>
<name>A0A0R3UK13_MESCO</name>
<keyword evidence="4" id="KW-1185">Reference proteome</keyword>
<proteinExistence type="inferred from homology"/>
<organism evidence="3 4">
    <name type="scientific">Mesocestoides corti</name>
    <name type="common">Flatworm</name>
    <dbReference type="NCBI Taxonomy" id="53468"/>
    <lineage>
        <taxon>Eukaryota</taxon>
        <taxon>Metazoa</taxon>
        <taxon>Spiralia</taxon>
        <taxon>Lophotrochozoa</taxon>
        <taxon>Platyhelminthes</taxon>
        <taxon>Cestoda</taxon>
        <taxon>Eucestoda</taxon>
        <taxon>Cyclophyllidea</taxon>
        <taxon>Mesocestoididae</taxon>
        <taxon>Mesocestoides</taxon>
    </lineage>
</organism>
<dbReference type="WBParaSite" id="MCU_004681-RA">
    <property type="protein sequence ID" value="MCU_004681-RA"/>
    <property type="gene ID" value="MCU_004681"/>
</dbReference>
<gene>
    <name evidence="3" type="ORF">MCOS_LOCUS7887</name>
</gene>
<evidence type="ECO:0000313" key="3">
    <source>
        <dbReference type="EMBL" id="VDD81884.1"/>
    </source>
</evidence>
<dbReference type="EMBL" id="UXSR01005422">
    <property type="protein sequence ID" value="VDD81884.1"/>
    <property type="molecule type" value="Genomic_DNA"/>
</dbReference>
<evidence type="ECO:0000259" key="2">
    <source>
        <dbReference type="Pfam" id="PF05030"/>
    </source>
</evidence>
<reference evidence="5" key="2">
    <citation type="submission" date="2019-11" db="UniProtKB">
        <authorList>
            <consortium name="WormBaseParasite"/>
        </authorList>
    </citation>
    <scope>IDENTIFICATION</scope>
</reference>
<reference evidence="3 4" key="1">
    <citation type="submission" date="2018-10" db="EMBL/GenBank/DDBJ databases">
        <authorList>
            <consortium name="Pathogen Informatics"/>
        </authorList>
    </citation>
    <scope>NUCLEOTIDE SEQUENCE [LARGE SCALE GENOMIC DNA]</scope>
</reference>
<sequence>MSWTIGTGELPTAFTINRLMDENDLLIDVINNKLVIGDFEEAMQYQMVLQRNLVYLLRLSAKPENSDPAQINPT</sequence>
<evidence type="ECO:0000256" key="1">
    <source>
        <dbReference type="ARBA" id="ARBA00007945"/>
    </source>
</evidence>
<evidence type="ECO:0000313" key="4">
    <source>
        <dbReference type="Proteomes" id="UP000267029"/>
    </source>
</evidence>
<dbReference type="OrthoDB" id="10265171at2759"/>
<protein>
    <submittedName>
        <fullName evidence="5">SSXT domain-containing protein</fullName>
    </submittedName>
</protein>
<feature type="domain" description="SS18 N-terminal" evidence="2">
    <location>
        <begin position="12"/>
        <end position="65"/>
    </location>
</feature>
<dbReference type="Proteomes" id="UP000267029">
    <property type="component" value="Unassembled WGS sequence"/>
</dbReference>
<dbReference type="Pfam" id="PF05030">
    <property type="entry name" value="SSXT"/>
    <property type="match status" value="1"/>
</dbReference>